<dbReference type="InterPro" id="IPR050627">
    <property type="entry name" value="Nitroreductase/BluB"/>
</dbReference>
<dbReference type="PANTHER" id="PTHR23026">
    <property type="entry name" value="NADPH NITROREDUCTASE"/>
    <property type="match status" value="1"/>
</dbReference>
<dbReference type="Gene3D" id="3.40.109.10">
    <property type="entry name" value="NADH Oxidase"/>
    <property type="match status" value="1"/>
</dbReference>
<dbReference type="Pfam" id="PF00881">
    <property type="entry name" value="Nitroreductase"/>
    <property type="match status" value="1"/>
</dbReference>
<evidence type="ECO:0000256" key="2">
    <source>
        <dbReference type="ARBA" id="ARBA00022643"/>
    </source>
</evidence>
<dbReference type="EMBL" id="CP010767">
    <property type="protein sequence ID" value="ATG44003.1"/>
    <property type="molecule type" value="Genomic_DNA"/>
</dbReference>
<dbReference type="AlphaFoldDB" id="A0AAN1GS20"/>
<evidence type="ECO:0000313" key="6">
    <source>
        <dbReference type="Proteomes" id="UP000218606"/>
    </source>
</evidence>
<dbReference type="InterPro" id="IPR000415">
    <property type="entry name" value="Nitroreductase-like"/>
</dbReference>
<accession>A0AAN1GS20</accession>
<evidence type="ECO:0000256" key="3">
    <source>
        <dbReference type="ARBA" id="ARBA00023002"/>
    </source>
</evidence>
<reference evidence="5 6" key="1">
    <citation type="journal article" date="2017" name="Front. Microbiol.">
        <title>Phaeobacter piscinae sp. nov., a species of the Roseobacter group and potential aquaculture probiont.</title>
        <authorList>
            <person name="Sonnenschein E.C."/>
            <person name="Phippen C.B.W."/>
            <person name="Nielsen K.F."/>
            <person name="Mateiu R.V."/>
            <person name="Melchiorsen J."/>
            <person name="Gram L."/>
            <person name="Overmann J."/>
            <person name="Freese H.M."/>
        </authorList>
    </citation>
    <scope>NUCLEOTIDE SEQUENCE [LARGE SCALE GENOMIC DNA]</scope>
    <source>
        <strain evidence="5 6">P13</strain>
    </source>
</reference>
<dbReference type="RefSeq" id="WP_096871756.1">
    <property type="nucleotide sequence ID" value="NZ_CP010715.1"/>
</dbReference>
<keyword evidence="2" id="KW-0288">FMN</keyword>
<proteinExistence type="predicted"/>
<name>A0AAN1GS20_9RHOB</name>
<organism evidence="5 6">
    <name type="scientific">Phaeobacter piscinae</name>
    <dbReference type="NCBI Taxonomy" id="1580596"/>
    <lineage>
        <taxon>Bacteria</taxon>
        <taxon>Pseudomonadati</taxon>
        <taxon>Pseudomonadota</taxon>
        <taxon>Alphaproteobacteria</taxon>
        <taxon>Rhodobacterales</taxon>
        <taxon>Roseobacteraceae</taxon>
        <taxon>Phaeobacter</taxon>
    </lineage>
</organism>
<feature type="domain" description="Nitroreductase" evidence="4">
    <location>
        <begin position="12"/>
        <end position="199"/>
    </location>
</feature>
<gene>
    <name evidence="5" type="ORF">PhaeoP13_02075</name>
</gene>
<evidence type="ECO:0000313" key="5">
    <source>
        <dbReference type="EMBL" id="ATG44003.1"/>
    </source>
</evidence>
<keyword evidence="3" id="KW-0560">Oxidoreductase</keyword>
<evidence type="ECO:0000259" key="4">
    <source>
        <dbReference type="Pfam" id="PF00881"/>
    </source>
</evidence>
<dbReference type="Proteomes" id="UP000218606">
    <property type="component" value="Chromosome"/>
</dbReference>
<protein>
    <submittedName>
        <fullName evidence="5">Nitroreductase-like protein</fullName>
    </submittedName>
</protein>
<sequence>MTTTLPALDALLRARHSCRAFRPDPVPRAVIEDILRCAQKVPSWCNAQPWQVTLFSGAATNALRSALMESVMKDPVAPDLPFPERYSGEYKTRRQACGWALYEAVGVERGDRAASHQQMMRNFTLFDAPHCAILTSPKELGPYGALDCGGFVTGFTLAATAAGVATIAQAAVATYAPMLHEFCDIPEDRTILCALSFGYGDPDHPANQFRTERAELDEFTSWRD</sequence>
<dbReference type="InterPro" id="IPR029479">
    <property type="entry name" value="Nitroreductase"/>
</dbReference>
<evidence type="ECO:0000256" key="1">
    <source>
        <dbReference type="ARBA" id="ARBA00022630"/>
    </source>
</evidence>
<dbReference type="GO" id="GO:0016491">
    <property type="term" value="F:oxidoreductase activity"/>
    <property type="evidence" value="ECO:0007669"/>
    <property type="project" value="UniProtKB-KW"/>
</dbReference>
<keyword evidence="1" id="KW-0285">Flavoprotein</keyword>
<dbReference type="PANTHER" id="PTHR23026:SF90">
    <property type="entry name" value="IODOTYROSINE DEIODINASE 1"/>
    <property type="match status" value="1"/>
</dbReference>
<dbReference type="SUPFAM" id="SSF55469">
    <property type="entry name" value="FMN-dependent nitroreductase-like"/>
    <property type="match status" value="1"/>
</dbReference>
<dbReference type="CDD" id="cd02136">
    <property type="entry name" value="PnbA_NfnB-like"/>
    <property type="match status" value="1"/>
</dbReference>